<dbReference type="Pfam" id="PF03372">
    <property type="entry name" value="Exo_endo_phos"/>
    <property type="match status" value="1"/>
</dbReference>
<dbReference type="GO" id="GO:0006308">
    <property type="term" value="P:DNA catabolic process"/>
    <property type="evidence" value="ECO:0007669"/>
    <property type="project" value="InterPro"/>
</dbReference>
<evidence type="ECO:0000256" key="3">
    <source>
        <dbReference type="ARBA" id="ARBA00022801"/>
    </source>
</evidence>
<dbReference type="PANTHER" id="PTHR11371">
    <property type="entry name" value="DEOXYRIBONUCLEASE"/>
    <property type="match status" value="1"/>
</dbReference>
<dbReference type="InterPro" id="IPR036691">
    <property type="entry name" value="Endo/exonu/phosph_ase_sf"/>
</dbReference>
<comment type="similarity">
    <text evidence="1">Belongs to the DNase I family.</text>
</comment>
<keyword evidence="2" id="KW-0540">Nuclease</keyword>
<evidence type="ECO:0000313" key="9">
    <source>
        <dbReference type="EMBL" id="PIK40039.1"/>
    </source>
</evidence>
<evidence type="ECO:0000259" key="8">
    <source>
        <dbReference type="Pfam" id="PF03372"/>
    </source>
</evidence>
<evidence type="ECO:0000256" key="4">
    <source>
        <dbReference type="ARBA" id="ARBA00023157"/>
    </source>
</evidence>
<organism evidence="9 10">
    <name type="scientific">Stichopus japonicus</name>
    <name type="common">Sea cucumber</name>
    <dbReference type="NCBI Taxonomy" id="307972"/>
    <lineage>
        <taxon>Eukaryota</taxon>
        <taxon>Metazoa</taxon>
        <taxon>Echinodermata</taxon>
        <taxon>Eleutherozoa</taxon>
        <taxon>Echinozoa</taxon>
        <taxon>Holothuroidea</taxon>
        <taxon>Aspidochirotacea</taxon>
        <taxon>Aspidochirotida</taxon>
        <taxon>Stichopodidae</taxon>
        <taxon>Apostichopus</taxon>
    </lineage>
</organism>
<protein>
    <submittedName>
        <fullName evidence="9">Putative deoxyribonuclease-1</fullName>
    </submittedName>
</protein>
<dbReference type="Proteomes" id="UP000230750">
    <property type="component" value="Unassembled WGS sequence"/>
</dbReference>
<dbReference type="CDD" id="cd10282">
    <property type="entry name" value="DNase1"/>
    <property type="match status" value="1"/>
</dbReference>
<dbReference type="STRING" id="307972.A0A2G8JWE2"/>
<dbReference type="GO" id="GO:0004530">
    <property type="term" value="F:deoxyribonuclease I activity"/>
    <property type="evidence" value="ECO:0007669"/>
    <property type="project" value="TreeGrafter"/>
</dbReference>
<comment type="caution">
    <text evidence="9">The sequence shown here is derived from an EMBL/GenBank/DDBJ whole genome shotgun (WGS) entry which is preliminary data.</text>
</comment>
<accession>A0A2G8JWE2</accession>
<evidence type="ECO:0000256" key="6">
    <source>
        <dbReference type="PIRSR" id="PIRSR000988-2"/>
    </source>
</evidence>
<evidence type="ECO:0000256" key="5">
    <source>
        <dbReference type="PIRSR" id="PIRSR000988-1"/>
    </source>
</evidence>
<dbReference type="OrthoDB" id="10061407at2759"/>
<dbReference type="GO" id="GO:0003677">
    <property type="term" value="F:DNA binding"/>
    <property type="evidence" value="ECO:0007669"/>
    <property type="project" value="TreeGrafter"/>
</dbReference>
<dbReference type="EMBL" id="MRZV01001171">
    <property type="protein sequence ID" value="PIK40039.1"/>
    <property type="molecule type" value="Genomic_DNA"/>
</dbReference>
<dbReference type="GO" id="GO:0005634">
    <property type="term" value="C:nucleus"/>
    <property type="evidence" value="ECO:0007669"/>
    <property type="project" value="TreeGrafter"/>
</dbReference>
<gene>
    <name evidence="9" type="ORF">BSL78_23112</name>
</gene>
<reference evidence="9 10" key="1">
    <citation type="journal article" date="2017" name="PLoS Biol.">
        <title>The sea cucumber genome provides insights into morphological evolution and visceral regeneration.</title>
        <authorList>
            <person name="Zhang X."/>
            <person name="Sun L."/>
            <person name="Yuan J."/>
            <person name="Sun Y."/>
            <person name="Gao Y."/>
            <person name="Zhang L."/>
            <person name="Li S."/>
            <person name="Dai H."/>
            <person name="Hamel J.F."/>
            <person name="Liu C."/>
            <person name="Yu Y."/>
            <person name="Liu S."/>
            <person name="Lin W."/>
            <person name="Guo K."/>
            <person name="Jin S."/>
            <person name="Xu P."/>
            <person name="Storey K.B."/>
            <person name="Huan P."/>
            <person name="Zhang T."/>
            <person name="Zhou Y."/>
            <person name="Zhang J."/>
            <person name="Lin C."/>
            <person name="Li X."/>
            <person name="Xing L."/>
            <person name="Huo D."/>
            <person name="Sun M."/>
            <person name="Wang L."/>
            <person name="Mercier A."/>
            <person name="Li F."/>
            <person name="Yang H."/>
            <person name="Xiang J."/>
        </authorList>
    </citation>
    <scope>NUCLEOTIDE SEQUENCE [LARGE SCALE GENOMIC DNA]</scope>
    <source>
        <strain evidence="9">Shaxun</strain>
        <tissue evidence="9">Muscle</tissue>
    </source>
</reference>
<dbReference type="Gene3D" id="3.60.10.10">
    <property type="entry name" value="Endonuclease/exonuclease/phosphatase"/>
    <property type="match status" value="1"/>
</dbReference>
<feature type="active site" evidence="5">
    <location>
        <position position="152"/>
    </location>
</feature>
<keyword evidence="3" id="KW-0378">Hydrolase</keyword>
<dbReference type="PANTHER" id="PTHR11371:SF31">
    <property type="entry name" value="EXTRACELLULAR NUCLEASE"/>
    <property type="match status" value="1"/>
</dbReference>
<dbReference type="InterPro" id="IPR005135">
    <property type="entry name" value="Endo/exonuclease/phosphatase"/>
</dbReference>
<feature type="signal peptide" evidence="7">
    <location>
        <begin position="1"/>
        <end position="21"/>
    </location>
</feature>
<keyword evidence="7" id="KW-0732">Signal</keyword>
<dbReference type="SMART" id="SM00476">
    <property type="entry name" value="DNaseIc"/>
    <property type="match status" value="1"/>
</dbReference>
<evidence type="ECO:0000256" key="7">
    <source>
        <dbReference type="SAM" id="SignalP"/>
    </source>
</evidence>
<feature type="disulfide bond" description="Essential for enzymatic activity" evidence="6">
    <location>
        <begin position="191"/>
        <end position="228"/>
    </location>
</feature>
<name>A0A2G8JWE2_STIJA</name>
<evidence type="ECO:0000256" key="1">
    <source>
        <dbReference type="ARBA" id="ARBA00007359"/>
    </source>
</evidence>
<dbReference type="PROSITE" id="PS00918">
    <property type="entry name" value="DNASE_I_2"/>
    <property type="match status" value="1"/>
</dbReference>
<dbReference type="PIRSF" id="PIRSF000988">
    <property type="entry name" value="DNase_I_euk"/>
    <property type="match status" value="1"/>
</dbReference>
<dbReference type="PRINTS" id="PR00130">
    <property type="entry name" value="DNASEI"/>
</dbReference>
<keyword evidence="4 6" id="KW-1015">Disulfide bond</keyword>
<feature type="domain" description="Endonuclease/exonuclease/phosphatase" evidence="8">
    <location>
        <begin position="28"/>
        <end position="233"/>
    </location>
</feature>
<evidence type="ECO:0000313" key="10">
    <source>
        <dbReference type="Proteomes" id="UP000230750"/>
    </source>
</evidence>
<dbReference type="InterPro" id="IPR016202">
    <property type="entry name" value="DNase_I"/>
</dbReference>
<sequence length="324" mass="37089">MTASMNLVIFVVVSSVVLTSCENINLASFNVRIFGQQKVMNQDVVDVLVQIISRYDVILIQEIRDKSETAIEELLRQVNEVNDDAFSHVISDRLGRTSSKEQYSFFYKNSVFTLVDSYLYDDPGDIFEREPFNVRLRVNNWALPDLVLSAIHTKPDDAVIELSRMVDVYEDLVERWDLKDVLILGDFNADCSYVRQKEWPEVRLRSDQRFQWYIGDDADTTVRESTDCAYDRFTIAGEDLQKAVSSYKVFDFETEFGISKELAESVSDHYPIEMTLSDEAFNTASEHSTTDGNGRGSGVRCKGLTSWYLFWISSLLCGICYSIS</sequence>
<evidence type="ECO:0000256" key="2">
    <source>
        <dbReference type="ARBA" id="ARBA00022722"/>
    </source>
</evidence>
<feature type="active site" evidence="5">
    <location>
        <position position="101"/>
    </location>
</feature>
<keyword evidence="10" id="KW-1185">Reference proteome</keyword>
<dbReference type="InterPro" id="IPR033125">
    <property type="entry name" value="DNASE_I_2"/>
</dbReference>
<feature type="chain" id="PRO_5013930076" evidence="7">
    <location>
        <begin position="22"/>
        <end position="324"/>
    </location>
</feature>
<dbReference type="AlphaFoldDB" id="A0A2G8JWE2"/>
<proteinExistence type="inferred from homology"/>
<dbReference type="SUPFAM" id="SSF56219">
    <property type="entry name" value="DNase I-like"/>
    <property type="match status" value="1"/>
</dbReference>